<dbReference type="NCBIfam" id="TIGR02174">
    <property type="entry name" value="CXXU_selWTH"/>
    <property type="match status" value="1"/>
</dbReference>
<evidence type="ECO:0000256" key="1">
    <source>
        <dbReference type="ARBA" id="ARBA00023284"/>
    </source>
</evidence>
<dbReference type="PANTHER" id="PTHR36417">
    <property type="entry name" value="SELENOPROTEIN DOMAIN PROTEIN (AFU_ORTHOLOGUE AFUA_1G05220)"/>
    <property type="match status" value="1"/>
</dbReference>
<reference evidence="3" key="1">
    <citation type="submission" date="2019-12" db="EMBL/GenBank/DDBJ databases">
        <authorList>
            <person name="Awala S.I."/>
            <person name="Rhee S.K."/>
        </authorList>
    </citation>
    <scope>NUCLEOTIDE SEQUENCE [LARGE SCALE GENOMIC DNA]</scope>
    <source>
        <strain evidence="3">IM1</strain>
    </source>
</reference>
<proteinExistence type="predicted"/>
<evidence type="ECO:0000313" key="3">
    <source>
        <dbReference type="Proteomes" id="UP000503004"/>
    </source>
</evidence>
<protein>
    <submittedName>
        <fullName evidence="2">SelT/SelW/SelH family protein</fullName>
    </submittedName>
</protein>
<accession>A0A858Q6F0</accession>
<dbReference type="EMBL" id="CP046565">
    <property type="protein sequence ID" value="QJD29364.1"/>
    <property type="molecule type" value="Genomic_DNA"/>
</dbReference>
<sequence length="93" mass="10905">MSNRVEILYCTQCRWLLRAAWMAQELLTTFDQEISELTLKPGTGGIFEVRVDDELVWSRKKEGRFPEITELKQRIRDRIAPGRSLGHADRKEN</sequence>
<dbReference type="InterPro" id="IPR036249">
    <property type="entry name" value="Thioredoxin-like_sf"/>
</dbReference>
<dbReference type="Proteomes" id="UP000503004">
    <property type="component" value="Chromosome"/>
</dbReference>
<dbReference type="Gene3D" id="3.40.30.10">
    <property type="entry name" value="Glutaredoxin"/>
    <property type="match status" value="1"/>
</dbReference>
<dbReference type="PANTHER" id="PTHR36417:SF2">
    <property type="entry name" value="SELENOPROTEIN DOMAIN PROTEIN (AFU_ORTHOLOGUE AFUA_1G05220)"/>
    <property type="match status" value="1"/>
</dbReference>
<dbReference type="InterPro" id="IPR011893">
    <property type="entry name" value="Selenoprotein_Rdx-typ"/>
</dbReference>
<organism evidence="2 3">
    <name type="scientific">Methylococcus geothermalis</name>
    <dbReference type="NCBI Taxonomy" id="2681310"/>
    <lineage>
        <taxon>Bacteria</taxon>
        <taxon>Pseudomonadati</taxon>
        <taxon>Pseudomonadota</taxon>
        <taxon>Gammaproteobacteria</taxon>
        <taxon>Methylococcales</taxon>
        <taxon>Methylococcaceae</taxon>
        <taxon>Methylococcus</taxon>
    </lineage>
</organism>
<dbReference type="RefSeq" id="WP_169602653.1">
    <property type="nucleotide sequence ID" value="NZ_CP046565.1"/>
</dbReference>
<evidence type="ECO:0000313" key="2">
    <source>
        <dbReference type="EMBL" id="QJD29364.1"/>
    </source>
</evidence>
<name>A0A858Q6F0_9GAMM</name>
<dbReference type="SUPFAM" id="SSF52833">
    <property type="entry name" value="Thioredoxin-like"/>
    <property type="match status" value="1"/>
</dbReference>
<dbReference type="Pfam" id="PF10262">
    <property type="entry name" value="Rdx"/>
    <property type="match status" value="1"/>
</dbReference>
<gene>
    <name evidence="2" type="ORF">GNH96_04880</name>
</gene>
<dbReference type="KEGG" id="metu:GNH96_04880"/>
<keyword evidence="1" id="KW-0676">Redox-active center</keyword>
<dbReference type="AlphaFoldDB" id="A0A858Q6F0"/>
<keyword evidence="3" id="KW-1185">Reference proteome</keyword>